<dbReference type="EMBL" id="FNTH01000001">
    <property type="protein sequence ID" value="SED72741.1"/>
    <property type="molecule type" value="Genomic_DNA"/>
</dbReference>
<dbReference type="RefSeq" id="WP_092122010.1">
    <property type="nucleotide sequence ID" value="NZ_FNTH01000001.1"/>
</dbReference>
<evidence type="ECO:0000313" key="1">
    <source>
        <dbReference type="EMBL" id="SED72741.1"/>
    </source>
</evidence>
<sequence length="570" mass="62559">MTYAGTPYKSEIGHRFERVIAVQQRNTKPALIFLAFVLTAAPALPAAADSLVDSALQNTVNRGIDRAAANLDKLLKERIADFLAEGEKVSNRLLEKGANEARLGLFQAGNEMQIAIGVARSQLGAEGDRLIGSASAELRPLLVEIQRWRDAEGDLVAKAFELEDLLAMDLSRVPFAPDYFGVRRLSGTAMLEKKAGSYRIGITGDNFGSTIVGQLITVTAKLGDVPLAAPDKQAPAKVFFSVPAESLGGKFKNDKIETVPLYITVTRKKDGYIYGSKTTVLEHEVKLALLPREVGDLVVETTRPQYEWVVDAPLIQSHAITQDTPFLFKSTSPVVAGKPLPGNKRFENAIVAKCEAMIQNAWKLHNGEIVLDSDLLIQKGWESDFYIGEPQNYDWDKADRIATARFGWTPGFSHNRCEAGSRCHLSPDEVKSHSQATTTTSVNECGRMRMAEQNFENDDSSVSVSIRGNAPHSALWTVTVPVSIYKQAGTKKDDSIVIPIIASEPAYFDIKSSSGSVSTLHFRPKNDSERFGVLPGSVPKGPQYVREATLGDATRFFYQFDYNPKLFDVE</sequence>
<dbReference type="Proteomes" id="UP000198992">
    <property type="component" value="Unassembled WGS sequence"/>
</dbReference>
<dbReference type="AlphaFoldDB" id="A0A1H5D1N3"/>
<evidence type="ECO:0000313" key="2">
    <source>
        <dbReference type="Proteomes" id="UP000198992"/>
    </source>
</evidence>
<accession>A0A1H5D1N3</accession>
<organism evidence="1 2">
    <name type="scientific">Bradyrhizobium erythrophlei</name>
    <dbReference type="NCBI Taxonomy" id="1437360"/>
    <lineage>
        <taxon>Bacteria</taxon>
        <taxon>Pseudomonadati</taxon>
        <taxon>Pseudomonadota</taxon>
        <taxon>Alphaproteobacteria</taxon>
        <taxon>Hyphomicrobiales</taxon>
        <taxon>Nitrobacteraceae</taxon>
        <taxon>Bradyrhizobium</taxon>
    </lineage>
</organism>
<proteinExistence type="predicted"/>
<name>A0A1H5D1N3_9BRAD</name>
<reference evidence="1 2" key="1">
    <citation type="submission" date="2016-10" db="EMBL/GenBank/DDBJ databases">
        <authorList>
            <person name="de Groot N.N."/>
        </authorList>
    </citation>
    <scope>NUCLEOTIDE SEQUENCE [LARGE SCALE GENOMIC DNA]</scope>
    <source>
        <strain evidence="1 2">MT12</strain>
    </source>
</reference>
<protein>
    <submittedName>
        <fullName evidence="1">Uncharacterized protein</fullName>
    </submittedName>
</protein>
<gene>
    <name evidence="1" type="ORF">SAMN05444164_5605</name>
</gene>